<organism evidence="12 13">
    <name type="scientific">Faecalispora sporosphaeroides</name>
    <dbReference type="NCBI Taxonomy" id="1549"/>
    <lineage>
        <taxon>Bacteria</taxon>
        <taxon>Bacillati</taxon>
        <taxon>Bacillota</taxon>
        <taxon>Clostridia</taxon>
        <taxon>Eubacteriales</taxon>
        <taxon>Oscillospiraceae</taxon>
        <taxon>Faecalispora</taxon>
    </lineage>
</organism>
<evidence type="ECO:0000259" key="10">
    <source>
        <dbReference type="Pfam" id="PF00330"/>
    </source>
</evidence>
<comment type="pathway">
    <text evidence="2">Carbohydrate metabolism; tricarboxylic acid cycle; isocitrate from oxaloacetate: step 2/2.</text>
</comment>
<comment type="cofactor">
    <cofactor evidence="1">
        <name>[4Fe-4S] cluster</name>
        <dbReference type="ChEBI" id="CHEBI:49883"/>
    </cofactor>
</comment>
<sequence>MHHFFISKLWVKEQEYEYCDLEKAAERFGADLKKMPYSVRVVLENAVRNSKSEEELRANASKVLNWKENIGSEIGFYPSRILLQDYTGVPCVVDLASMRDAAVKLGLKESEINPEIPVDLVIDHSVQIDMAGSSGAMARNTSLEFERNMERYQMLKWSQKEFSNLRVIPPDTGIIHQINIEYLSPVVTEKKTGSVPFLQPDSVFGTDSHTTMINGLGVLGWGVGGIEAEACMLGEPSVFPMSEVIGVRLINRLPAGVVATDLALKITQVLRENHVVGKFVEYFGDGYESLSLADRATIANMAPEYGSTCGYCPPDEETLHYLELTGRNPEDIEKIAAYLKANRLFYDPDDAVEYTKVIEVDLSQLSTNLSGPKRPQDLVPMDQLPAAFERAIVSPMGNQGFGLSKDELDREYAFELDGKQEVLKTGDLLIAAITSCTNTSNPAVLFGAALVAKKAVERGLTVSAKVKTSFAPGSQAVTRYLESAGLVPYLEKVGFHIVAYGCTTCIGNSGPLKPEIEAALKKSNLVTGAVLSGNRNFESRIHPLIKANYLGSPLLVVAYALAGNLRKNLAVEPVGVNADGEKIYLKDIWPTTEEIDEQVRNYVTSESYRAAYSEVASGNQRWNEIAVAGTHTYNWDEKSTYIANPPYFDNLIAGRTAAVELSKLRVLAKLGDSVTTDHISPAGNIALNSPAGAYLQKHDVAQKDFNSYGTRRGNHHVMVRGTLANTRLHNELAGGREGGFTRYLPTGEIMSIYDAGCLYRQDGIGLVILAGKDYGMGSSRDWAAKGVKLLGVRAVIAESYERIHRSNLVMMGVLPLEYLPNQTAASLGLTGEEEFSIHMPAAPGVRERVQVTAKKPDGTKLSFEAVARFDSEADIRYYRNDGILPMILKEKTESK</sequence>
<dbReference type="InterPro" id="IPR000573">
    <property type="entry name" value="AconitaseA/IPMdHydase_ssu_swvl"/>
</dbReference>
<gene>
    <name evidence="12" type="primary">acnA</name>
    <name evidence="12" type="ORF">E7512_08845</name>
</gene>
<keyword evidence="5" id="KW-0479">Metal-binding</keyword>
<dbReference type="SUPFAM" id="SSF52016">
    <property type="entry name" value="LeuD/IlvD-like"/>
    <property type="match status" value="1"/>
</dbReference>
<dbReference type="NCBIfam" id="TIGR01341">
    <property type="entry name" value="aconitase_1"/>
    <property type="match status" value="1"/>
</dbReference>
<feature type="domain" description="Aconitase A/isopropylmalate dehydratase small subunit swivel" evidence="11">
    <location>
        <begin position="693"/>
        <end position="818"/>
    </location>
</feature>
<dbReference type="EC" id="4.2.1.3" evidence="9"/>
<keyword evidence="8 9" id="KW-0456">Lyase</keyword>
<evidence type="ECO:0000256" key="6">
    <source>
        <dbReference type="ARBA" id="ARBA00023004"/>
    </source>
</evidence>
<evidence type="ECO:0000259" key="11">
    <source>
        <dbReference type="Pfam" id="PF00694"/>
    </source>
</evidence>
<dbReference type="GO" id="GO:0051539">
    <property type="term" value="F:4 iron, 4 sulfur cluster binding"/>
    <property type="evidence" value="ECO:0007669"/>
    <property type="project" value="UniProtKB-KW"/>
</dbReference>
<evidence type="ECO:0000256" key="7">
    <source>
        <dbReference type="ARBA" id="ARBA00023014"/>
    </source>
</evidence>
<dbReference type="NCBIfam" id="NF009520">
    <property type="entry name" value="PRK12881.1"/>
    <property type="match status" value="1"/>
</dbReference>
<dbReference type="GO" id="GO:0003994">
    <property type="term" value="F:aconitate hydratase activity"/>
    <property type="evidence" value="ECO:0007669"/>
    <property type="project" value="UniProtKB-EC"/>
</dbReference>
<dbReference type="EMBL" id="SVNY01000004">
    <property type="protein sequence ID" value="MBE6833672.1"/>
    <property type="molecule type" value="Genomic_DNA"/>
</dbReference>
<feature type="domain" description="Aconitase/3-isopropylmalate dehydratase large subunit alpha/beta/alpha" evidence="10">
    <location>
        <begin position="71"/>
        <end position="563"/>
    </location>
</feature>
<evidence type="ECO:0000256" key="9">
    <source>
        <dbReference type="RuleBase" id="RU361275"/>
    </source>
</evidence>
<dbReference type="FunFam" id="3.20.19.10:FF:000001">
    <property type="entry name" value="Aconitate hydratase"/>
    <property type="match status" value="1"/>
</dbReference>
<dbReference type="GO" id="GO:0046872">
    <property type="term" value="F:metal ion binding"/>
    <property type="evidence" value="ECO:0007669"/>
    <property type="project" value="UniProtKB-KW"/>
</dbReference>
<evidence type="ECO:0000256" key="8">
    <source>
        <dbReference type="ARBA" id="ARBA00023239"/>
    </source>
</evidence>
<evidence type="ECO:0000256" key="1">
    <source>
        <dbReference type="ARBA" id="ARBA00001966"/>
    </source>
</evidence>
<dbReference type="Gene3D" id="3.30.499.10">
    <property type="entry name" value="Aconitase, domain 3"/>
    <property type="match status" value="2"/>
</dbReference>
<dbReference type="InterPro" id="IPR006249">
    <property type="entry name" value="Aconitase/IRP2"/>
</dbReference>
<evidence type="ECO:0000256" key="5">
    <source>
        <dbReference type="ARBA" id="ARBA00022723"/>
    </source>
</evidence>
<keyword evidence="7 9" id="KW-0411">Iron-sulfur</keyword>
<keyword evidence="9" id="KW-0004">4Fe-4S</keyword>
<comment type="subunit">
    <text evidence="4">Monomer.</text>
</comment>
<dbReference type="InterPro" id="IPR044137">
    <property type="entry name" value="AcnA_IRP_Swivel"/>
</dbReference>
<dbReference type="Gene3D" id="3.20.19.10">
    <property type="entry name" value="Aconitase, domain 4"/>
    <property type="match status" value="1"/>
</dbReference>
<proteinExistence type="inferred from homology"/>
<dbReference type="PRINTS" id="PR00415">
    <property type="entry name" value="ACONITASE"/>
</dbReference>
<dbReference type="NCBIfam" id="NF006757">
    <property type="entry name" value="PRK09277.1"/>
    <property type="match status" value="1"/>
</dbReference>
<dbReference type="Pfam" id="PF00694">
    <property type="entry name" value="Aconitase_C"/>
    <property type="match status" value="1"/>
</dbReference>
<dbReference type="Gene3D" id="6.10.190.10">
    <property type="match status" value="1"/>
</dbReference>
<dbReference type="CDD" id="cd01580">
    <property type="entry name" value="AcnA_IRP_Swivel"/>
    <property type="match status" value="1"/>
</dbReference>
<dbReference type="AlphaFoldDB" id="A0A928Q5B8"/>
<comment type="function">
    <text evidence="9">Catalyzes the isomerization of citrate to isocitrate via cis-aconitate.</text>
</comment>
<dbReference type="RefSeq" id="WP_326840462.1">
    <property type="nucleotide sequence ID" value="NZ_SVNY01000004.1"/>
</dbReference>
<dbReference type="Pfam" id="PF00330">
    <property type="entry name" value="Aconitase"/>
    <property type="match status" value="1"/>
</dbReference>
<keyword evidence="6 9" id="KW-0408">Iron</keyword>
<comment type="catalytic activity">
    <reaction evidence="9">
        <text>citrate = D-threo-isocitrate</text>
        <dbReference type="Rhea" id="RHEA:10336"/>
        <dbReference type="ChEBI" id="CHEBI:15562"/>
        <dbReference type="ChEBI" id="CHEBI:16947"/>
        <dbReference type="EC" id="4.2.1.3"/>
    </reaction>
</comment>
<evidence type="ECO:0000313" key="13">
    <source>
        <dbReference type="Proteomes" id="UP000754750"/>
    </source>
</evidence>
<evidence type="ECO:0000313" key="12">
    <source>
        <dbReference type="EMBL" id="MBE6833672.1"/>
    </source>
</evidence>
<reference evidence="12" key="1">
    <citation type="submission" date="2019-04" db="EMBL/GenBank/DDBJ databases">
        <title>Evolution of Biomass-Degrading Anaerobic Consortia Revealed by Metagenomics.</title>
        <authorList>
            <person name="Peng X."/>
        </authorList>
    </citation>
    <scope>NUCLEOTIDE SEQUENCE</scope>
    <source>
        <strain evidence="12">SIG551</strain>
    </source>
</reference>
<protein>
    <recommendedName>
        <fullName evidence="9">Aconitate hydratase</fullName>
        <shortName evidence="9">Aconitase</shortName>
        <ecNumber evidence="9">4.2.1.3</ecNumber>
    </recommendedName>
</protein>
<dbReference type="PROSITE" id="PS01244">
    <property type="entry name" value="ACONITASE_2"/>
    <property type="match status" value="1"/>
</dbReference>
<dbReference type="PROSITE" id="PS00450">
    <property type="entry name" value="ACONITASE_1"/>
    <property type="match status" value="1"/>
</dbReference>
<name>A0A928Q5B8_9FIRM</name>
<dbReference type="InterPro" id="IPR001030">
    <property type="entry name" value="Acoase/IPM_deHydtase_lsu_aba"/>
</dbReference>
<evidence type="ECO:0000256" key="4">
    <source>
        <dbReference type="ARBA" id="ARBA00011245"/>
    </source>
</evidence>
<accession>A0A928Q5B8</accession>
<evidence type="ECO:0000256" key="2">
    <source>
        <dbReference type="ARBA" id="ARBA00004717"/>
    </source>
</evidence>
<dbReference type="InterPro" id="IPR018136">
    <property type="entry name" value="Aconitase_4Fe-4S_BS"/>
</dbReference>
<evidence type="ECO:0000256" key="3">
    <source>
        <dbReference type="ARBA" id="ARBA00007185"/>
    </source>
</evidence>
<dbReference type="InterPro" id="IPR015928">
    <property type="entry name" value="Aconitase/3IPM_dehydase_swvl"/>
</dbReference>
<dbReference type="PANTHER" id="PTHR11670">
    <property type="entry name" value="ACONITASE/IRON-RESPONSIVE ELEMENT FAMILY MEMBER"/>
    <property type="match status" value="1"/>
</dbReference>
<comment type="similarity">
    <text evidence="3 9">Belongs to the aconitase/IPM isomerase family.</text>
</comment>
<dbReference type="InterPro" id="IPR015931">
    <property type="entry name" value="Acnase/IPM_dHydase_lsu_aba_1/3"/>
</dbReference>
<comment type="caution">
    <text evidence="12">The sequence shown here is derived from an EMBL/GenBank/DDBJ whole genome shotgun (WGS) entry which is preliminary data.</text>
</comment>
<dbReference type="InterPro" id="IPR036008">
    <property type="entry name" value="Aconitase_4Fe-4S_dom"/>
</dbReference>
<dbReference type="SUPFAM" id="SSF53732">
    <property type="entry name" value="Aconitase iron-sulfur domain"/>
    <property type="match status" value="1"/>
</dbReference>
<dbReference type="Proteomes" id="UP000754750">
    <property type="component" value="Unassembled WGS sequence"/>
</dbReference>